<evidence type="ECO:0000256" key="3">
    <source>
        <dbReference type="ARBA" id="ARBA00022490"/>
    </source>
</evidence>
<dbReference type="GO" id="GO:0009401">
    <property type="term" value="P:phosphoenolpyruvate-dependent sugar phosphotransferase system"/>
    <property type="evidence" value="ECO:0007669"/>
    <property type="project" value="UniProtKB-KW"/>
</dbReference>
<proteinExistence type="predicted"/>
<dbReference type="PROSITE" id="PS51096">
    <property type="entry name" value="PTS_EIIA_TYPE_4"/>
    <property type="match status" value="1"/>
</dbReference>
<evidence type="ECO:0000256" key="5">
    <source>
        <dbReference type="ARBA" id="ARBA00022679"/>
    </source>
</evidence>
<comment type="caution">
    <text evidence="9">The sequence shown here is derived from an EMBL/GenBank/DDBJ whole genome shotgun (WGS) entry which is preliminary data.</text>
</comment>
<dbReference type="GO" id="GO:0005737">
    <property type="term" value="C:cytoplasm"/>
    <property type="evidence" value="ECO:0007669"/>
    <property type="project" value="UniProtKB-SubCell"/>
</dbReference>
<dbReference type="InterPro" id="IPR036662">
    <property type="entry name" value="PTS_EIIA_man-typ_sf"/>
</dbReference>
<keyword evidence="3" id="KW-0963">Cytoplasm</keyword>
<evidence type="ECO:0000313" key="10">
    <source>
        <dbReference type="Proteomes" id="UP000027192"/>
    </source>
</evidence>
<dbReference type="GO" id="GO:0016301">
    <property type="term" value="F:kinase activity"/>
    <property type="evidence" value="ECO:0007669"/>
    <property type="project" value="UniProtKB-KW"/>
</dbReference>
<dbReference type="Pfam" id="PF03610">
    <property type="entry name" value="EIIA-man"/>
    <property type="match status" value="1"/>
</dbReference>
<dbReference type="RefSeq" id="WP_036751946.1">
    <property type="nucleotide sequence ID" value="NZ_JAGSGC010000025.1"/>
</dbReference>
<dbReference type="EMBL" id="JMIB01000020">
    <property type="protein sequence ID" value="KDM91677.1"/>
    <property type="molecule type" value="Genomic_DNA"/>
</dbReference>
<keyword evidence="4" id="KW-0762">Sugar transport</keyword>
<reference evidence="9 10" key="1">
    <citation type="submission" date="2014-04" db="EMBL/GenBank/DDBJ databases">
        <title>Draft genome sequence of Photobacterium halotolerans S2753: a solonamide, ngercheumicin and holomycin producer.</title>
        <authorList>
            <person name="Machado H.R."/>
            <person name="Gram L."/>
        </authorList>
    </citation>
    <scope>NUCLEOTIDE SEQUENCE [LARGE SCALE GENOMIC DNA]</scope>
    <source>
        <strain evidence="9 10">S2753</strain>
    </source>
</reference>
<dbReference type="GO" id="GO:0016020">
    <property type="term" value="C:membrane"/>
    <property type="evidence" value="ECO:0007669"/>
    <property type="project" value="InterPro"/>
</dbReference>
<keyword evidence="6" id="KW-0598">Phosphotransferase system</keyword>
<evidence type="ECO:0000256" key="2">
    <source>
        <dbReference type="ARBA" id="ARBA00022448"/>
    </source>
</evidence>
<dbReference type="SUPFAM" id="SSF53062">
    <property type="entry name" value="PTS system fructose IIA component-like"/>
    <property type="match status" value="1"/>
</dbReference>
<dbReference type="AlphaFoldDB" id="A0A066RVJ2"/>
<dbReference type="Proteomes" id="UP000027192">
    <property type="component" value="Unassembled WGS sequence"/>
</dbReference>
<keyword evidence="10" id="KW-1185">Reference proteome</keyword>
<keyword evidence="2" id="KW-0813">Transport</keyword>
<protein>
    <submittedName>
        <fullName evidence="9">PTS N-acetylgalactosamine transporter subunit IIA</fullName>
    </submittedName>
</protein>
<dbReference type="PANTHER" id="PTHR33799">
    <property type="entry name" value="PTS PERMEASE-RELATED-RELATED"/>
    <property type="match status" value="1"/>
</dbReference>
<evidence type="ECO:0000256" key="6">
    <source>
        <dbReference type="ARBA" id="ARBA00022683"/>
    </source>
</evidence>
<sequence>MLGVIISGHGAFASGMEAAMLQILGEQEQVIAIDFPPESTTQLLEQQFKTALEQVDTGEGVVFITDLLGGSPFRVASTLIMGRNDAEVVTGANLQLILEMMMERDELNATEFREQALVCGHRGMTSLADELAKKSRPESDDEGI</sequence>
<gene>
    <name evidence="9" type="ORF">EA58_10365</name>
</gene>
<feature type="domain" description="PTS EIIA type-4" evidence="8">
    <location>
        <begin position="1"/>
        <end position="124"/>
    </location>
</feature>
<evidence type="ECO:0000256" key="4">
    <source>
        <dbReference type="ARBA" id="ARBA00022597"/>
    </source>
</evidence>
<dbReference type="InterPro" id="IPR051471">
    <property type="entry name" value="Bacterial_PTS_sugar_comp"/>
</dbReference>
<dbReference type="PANTHER" id="PTHR33799:SF1">
    <property type="entry name" value="PTS SYSTEM MANNOSE-SPECIFIC EIIAB COMPONENT-RELATED"/>
    <property type="match status" value="1"/>
</dbReference>
<dbReference type="OrthoDB" id="3183705at2"/>
<dbReference type="NCBIfam" id="NF040761">
    <property type="entry name" value="AgaF"/>
    <property type="match status" value="1"/>
</dbReference>
<evidence type="ECO:0000313" key="9">
    <source>
        <dbReference type="EMBL" id="KDM91677.1"/>
    </source>
</evidence>
<keyword evidence="5" id="KW-0808">Transferase</keyword>
<evidence type="ECO:0000256" key="7">
    <source>
        <dbReference type="ARBA" id="ARBA00022777"/>
    </source>
</evidence>
<evidence type="ECO:0000256" key="1">
    <source>
        <dbReference type="ARBA" id="ARBA00004496"/>
    </source>
</evidence>
<keyword evidence="7" id="KW-0418">Kinase</keyword>
<organism evidence="9 10">
    <name type="scientific">Photobacterium galatheae</name>
    <dbReference type="NCBI Taxonomy" id="1654360"/>
    <lineage>
        <taxon>Bacteria</taxon>
        <taxon>Pseudomonadati</taxon>
        <taxon>Pseudomonadota</taxon>
        <taxon>Gammaproteobacteria</taxon>
        <taxon>Vibrionales</taxon>
        <taxon>Vibrionaceae</taxon>
        <taxon>Photobacterium</taxon>
    </lineage>
</organism>
<comment type="subcellular location">
    <subcellularLocation>
        <location evidence="1">Cytoplasm</location>
    </subcellularLocation>
</comment>
<dbReference type="Gene3D" id="3.40.50.510">
    <property type="entry name" value="Phosphotransferase system, mannose-type IIA component"/>
    <property type="match status" value="1"/>
</dbReference>
<accession>A0A066RVJ2</accession>
<dbReference type="InterPro" id="IPR033887">
    <property type="entry name" value="PTS_IIA_man"/>
</dbReference>
<dbReference type="CDD" id="cd00006">
    <property type="entry name" value="PTS_IIA_man"/>
    <property type="match status" value="1"/>
</dbReference>
<dbReference type="STRING" id="1654360.EA58_10365"/>
<dbReference type="InterPro" id="IPR004701">
    <property type="entry name" value="PTS_EIIA_man-typ"/>
</dbReference>
<name>A0A066RVJ2_9GAMM</name>
<evidence type="ECO:0000259" key="8">
    <source>
        <dbReference type="PROSITE" id="PS51096"/>
    </source>
</evidence>